<feature type="domain" description="Fungal lipase-type" evidence="1">
    <location>
        <begin position="16"/>
        <end position="123"/>
    </location>
</feature>
<protein>
    <recommendedName>
        <fullName evidence="1">Fungal lipase-type domain-containing protein</fullName>
    </recommendedName>
</protein>
<name>A0A3P7JQP2_STRVU</name>
<sequence>MLRRIQIRWSVNNQYLGQVGRYFHDAFYGIWGGGLGERVKQLLKDCPDCKIWVTGHSLGGAMASIAASYLAYSGVAKGHDIKLVTFGQPKTGDTNFGNNLTKKVPYSYRVVNNRDLVVQVPQWYDHHSKEPTK</sequence>
<dbReference type="EMBL" id="UYYB01143798">
    <property type="protein sequence ID" value="VDM85686.1"/>
    <property type="molecule type" value="Genomic_DNA"/>
</dbReference>
<dbReference type="InterPro" id="IPR029058">
    <property type="entry name" value="AB_hydrolase_fold"/>
</dbReference>
<proteinExistence type="predicted"/>
<dbReference type="InterPro" id="IPR002921">
    <property type="entry name" value="Fungal_lipase-type"/>
</dbReference>
<dbReference type="CDD" id="cd00519">
    <property type="entry name" value="Lipase_3"/>
    <property type="match status" value="1"/>
</dbReference>
<keyword evidence="3" id="KW-1185">Reference proteome</keyword>
<dbReference type="AlphaFoldDB" id="A0A3P7JQP2"/>
<evidence type="ECO:0000313" key="3">
    <source>
        <dbReference type="Proteomes" id="UP000270094"/>
    </source>
</evidence>
<dbReference type="PANTHER" id="PTHR45908:SF11">
    <property type="entry name" value="FUNGAL LIPASE-LIKE DOMAIN-CONTAINING PROTEIN"/>
    <property type="match status" value="1"/>
</dbReference>
<dbReference type="OrthoDB" id="5866690at2759"/>
<organism evidence="2 3">
    <name type="scientific">Strongylus vulgaris</name>
    <name type="common">Blood worm</name>
    <dbReference type="NCBI Taxonomy" id="40348"/>
    <lineage>
        <taxon>Eukaryota</taxon>
        <taxon>Metazoa</taxon>
        <taxon>Ecdysozoa</taxon>
        <taxon>Nematoda</taxon>
        <taxon>Chromadorea</taxon>
        <taxon>Rhabditida</taxon>
        <taxon>Rhabditina</taxon>
        <taxon>Rhabditomorpha</taxon>
        <taxon>Strongyloidea</taxon>
        <taxon>Strongylidae</taxon>
        <taxon>Strongylus</taxon>
    </lineage>
</organism>
<dbReference type="SUPFAM" id="SSF53474">
    <property type="entry name" value="alpha/beta-Hydrolases"/>
    <property type="match status" value="1"/>
</dbReference>
<dbReference type="GO" id="GO:0006629">
    <property type="term" value="P:lipid metabolic process"/>
    <property type="evidence" value="ECO:0007669"/>
    <property type="project" value="InterPro"/>
</dbReference>
<dbReference type="PANTHER" id="PTHR45908">
    <property type="entry name" value="PROTEIN CBG11750-RELATED"/>
    <property type="match status" value="1"/>
</dbReference>
<dbReference type="Gene3D" id="3.40.50.1820">
    <property type="entry name" value="alpha/beta hydrolase"/>
    <property type="match status" value="1"/>
</dbReference>
<accession>A0A3P7JQP2</accession>
<reference evidence="2 3" key="1">
    <citation type="submission" date="2018-11" db="EMBL/GenBank/DDBJ databases">
        <authorList>
            <consortium name="Pathogen Informatics"/>
        </authorList>
    </citation>
    <scope>NUCLEOTIDE SEQUENCE [LARGE SCALE GENOMIC DNA]</scope>
</reference>
<dbReference type="Pfam" id="PF01764">
    <property type="entry name" value="Lipase_3"/>
    <property type="match status" value="1"/>
</dbReference>
<evidence type="ECO:0000313" key="2">
    <source>
        <dbReference type="EMBL" id="VDM85686.1"/>
    </source>
</evidence>
<gene>
    <name evidence="2" type="ORF">SVUK_LOCUS20684</name>
</gene>
<evidence type="ECO:0000259" key="1">
    <source>
        <dbReference type="Pfam" id="PF01764"/>
    </source>
</evidence>
<dbReference type="Proteomes" id="UP000270094">
    <property type="component" value="Unassembled WGS sequence"/>
</dbReference>